<dbReference type="AlphaFoldDB" id="E8TIS7"/>
<dbReference type="Proteomes" id="UP000007471">
    <property type="component" value="Chromosome"/>
</dbReference>
<evidence type="ECO:0000313" key="4">
    <source>
        <dbReference type="Proteomes" id="UP000007471"/>
    </source>
</evidence>
<keyword evidence="2" id="KW-0472">Membrane</keyword>
<dbReference type="KEGG" id="mci:Mesci_5860"/>
<reference evidence="4" key="1">
    <citation type="submission" date="2011-01" db="EMBL/GenBank/DDBJ databases">
        <title>Complete sequence of chromosome of Mesorhizobium ciceri bv. biserrulae WSM1271.</title>
        <authorList>
            <person name="Lucas S."/>
            <person name="Copeland A."/>
            <person name="Lapidus A."/>
            <person name="Cheng J.-F."/>
            <person name="Goodwin L."/>
            <person name="Pitluck S."/>
            <person name="Teshima H."/>
            <person name="Detter J.C."/>
            <person name="Han C."/>
            <person name="Tapia R."/>
            <person name="Land M."/>
            <person name="Hauser L."/>
            <person name="Kyrpides N."/>
            <person name="Ivanova N."/>
            <person name="Nandasena K."/>
            <person name="Reeve W.G."/>
            <person name="Howieson J.G."/>
            <person name="O'Hara G."/>
            <person name="Tiwari R.P."/>
            <person name="Woyke T."/>
        </authorList>
    </citation>
    <scope>NUCLEOTIDE SEQUENCE [LARGE SCALE GENOMIC DNA]</scope>
    <source>
        <strain evidence="4">HAMBI 2942 / LMG 23838 / WSM1271</strain>
    </source>
</reference>
<feature type="transmembrane region" description="Helical" evidence="2">
    <location>
        <begin position="28"/>
        <end position="47"/>
    </location>
</feature>
<evidence type="ECO:0000256" key="1">
    <source>
        <dbReference type="SAM" id="MobiDB-lite"/>
    </source>
</evidence>
<accession>E8TIS7</accession>
<name>E8TIS7_MESCW</name>
<organism evidence="3 4">
    <name type="scientific">Mesorhizobium ciceri biovar biserrulae (strain HAMBI 2942 / LMG 23838 / WSM1271)</name>
    <dbReference type="NCBI Taxonomy" id="765698"/>
    <lineage>
        <taxon>Bacteria</taxon>
        <taxon>Pseudomonadati</taxon>
        <taxon>Pseudomonadota</taxon>
        <taxon>Alphaproteobacteria</taxon>
        <taxon>Hyphomicrobiales</taxon>
        <taxon>Phyllobacteriaceae</taxon>
        <taxon>Mesorhizobium</taxon>
    </lineage>
</organism>
<gene>
    <name evidence="3" type="ordered locus">Mesci_5860</name>
</gene>
<sequence length="199" mass="22152">MQTVRRPKRGAELEVHVLGRYLIRIRSLAGLGLGLLSPMVGYAAVAVDARFEALVGVVLAYAWVQKKFSIRRFQIERRRQGAPRIVLDYDPGDAVVQIGNDGVDVEPLSASDRRRRRPRWTGETPYRSGLLTGGTKHTSAERIGERKDLGRHADRKGLWPGFESLLRCRGTRIKLIRPAMSAAVARLRDKPSTTSAADV</sequence>
<evidence type="ECO:0000256" key="2">
    <source>
        <dbReference type="SAM" id="Phobius"/>
    </source>
</evidence>
<dbReference type="EMBL" id="CP002447">
    <property type="protein sequence ID" value="ADV14882.1"/>
    <property type="molecule type" value="Genomic_DNA"/>
</dbReference>
<evidence type="ECO:0000313" key="3">
    <source>
        <dbReference type="EMBL" id="ADV14882.1"/>
    </source>
</evidence>
<dbReference type="OrthoDB" id="9881283at2"/>
<feature type="region of interest" description="Disordered" evidence="1">
    <location>
        <begin position="110"/>
        <end position="147"/>
    </location>
</feature>
<protein>
    <submittedName>
        <fullName evidence="3">Uncharacterized protein</fullName>
    </submittedName>
</protein>
<proteinExistence type="predicted"/>
<dbReference type="HOGENOM" id="CLU_1370801_0_0_5"/>
<feature type="compositionally biased region" description="Basic and acidic residues" evidence="1">
    <location>
        <begin position="138"/>
        <end position="147"/>
    </location>
</feature>
<keyword evidence="2" id="KW-1133">Transmembrane helix</keyword>
<keyword evidence="2" id="KW-0812">Transmembrane</keyword>